<proteinExistence type="predicted"/>
<evidence type="ECO:0000313" key="2">
    <source>
        <dbReference type="WBParaSite" id="nRc.2.0.1.t10297-RA"/>
    </source>
</evidence>
<accession>A0A915I8V2</accession>
<evidence type="ECO:0000313" key="1">
    <source>
        <dbReference type="Proteomes" id="UP000887565"/>
    </source>
</evidence>
<sequence>MVYNPVCINDSMVPEIIKHLRESQFHVVKIISIDTKQVSGYRYVTLQKKVYNKRCRRVGTECMRNSRLMLNLFFAMFHFHLCGDIQDIFPAFAHDFQTASSIAYNADQINEHLSDKALLNTDLDIYKLEEEEEEQYSLIDEMQRRTETDPDLVREYEALGGYLSSDSSDVEPITTCCKWEGMCLWEPFFLTNYNGDENLL</sequence>
<name>A0A915I8V2_ROMCU</name>
<dbReference type="WBParaSite" id="nRc.2.0.1.t10297-RA">
    <property type="protein sequence ID" value="nRc.2.0.1.t10297-RA"/>
    <property type="gene ID" value="nRc.2.0.1.g10297"/>
</dbReference>
<dbReference type="AlphaFoldDB" id="A0A915I8V2"/>
<protein>
    <submittedName>
        <fullName evidence="2">Uncharacterized protein</fullName>
    </submittedName>
</protein>
<keyword evidence="1" id="KW-1185">Reference proteome</keyword>
<reference evidence="2" key="1">
    <citation type="submission" date="2022-11" db="UniProtKB">
        <authorList>
            <consortium name="WormBaseParasite"/>
        </authorList>
    </citation>
    <scope>IDENTIFICATION</scope>
</reference>
<dbReference type="Proteomes" id="UP000887565">
    <property type="component" value="Unplaced"/>
</dbReference>
<organism evidence="1 2">
    <name type="scientific">Romanomermis culicivorax</name>
    <name type="common">Nematode worm</name>
    <dbReference type="NCBI Taxonomy" id="13658"/>
    <lineage>
        <taxon>Eukaryota</taxon>
        <taxon>Metazoa</taxon>
        <taxon>Ecdysozoa</taxon>
        <taxon>Nematoda</taxon>
        <taxon>Enoplea</taxon>
        <taxon>Dorylaimia</taxon>
        <taxon>Mermithida</taxon>
        <taxon>Mermithoidea</taxon>
        <taxon>Mermithidae</taxon>
        <taxon>Romanomermis</taxon>
    </lineage>
</organism>